<dbReference type="Gene3D" id="3.30.160.390">
    <property type="entry name" value="Integrase, DNA-binding domain"/>
    <property type="match status" value="1"/>
</dbReference>
<evidence type="ECO:0000313" key="4">
    <source>
        <dbReference type="EMBL" id="AWB68471.1"/>
    </source>
</evidence>
<comment type="similarity">
    <text evidence="1">Belongs to the 'phage' integrase family.</text>
</comment>
<keyword evidence="5" id="KW-1185">Reference proteome</keyword>
<evidence type="ECO:0000256" key="1">
    <source>
        <dbReference type="ARBA" id="ARBA00008857"/>
    </source>
</evidence>
<dbReference type="PANTHER" id="PTHR30629:SF2">
    <property type="entry name" value="PROPHAGE INTEGRASE INTS-RELATED"/>
    <property type="match status" value="1"/>
</dbReference>
<evidence type="ECO:0000313" key="5">
    <source>
        <dbReference type="Proteomes" id="UP000244441"/>
    </source>
</evidence>
<dbReference type="GO" id="GO:0015074">
    <property type="term" value="P:DNA integration"/>
    <property type="evidence" value="ECO:0007669"/>
    <property type="project" value="UniProtKB-KW"/>
</dbReference>
<dbReference type="InterPro" id="IPR050808">
    <property type="entry name" value="Phage_Integrase"/>
</dbReference>
<dbReference type="OrthoDB" id="9795573at2"/>
<dbReference type="InterPro" id="IPR025166">
    <property type="entry name" value="Integrase_DNA_bind_dom"/>
</dbReference>
<evidence type="ECO:0000256" key="2">
    <source>
        <dbReference type="ARBA" id="ARBA00022908"/>
    </source>
</evidence>
<dbReference type="EMBL" id="CP026604">
    <property type="protein sequence ID" value="AWB68471.1"/>
    <property type="molecule type" value="Genomic_DNA"/>
</dbReference>
<protein>
    <recommendedName>
        <fullName evidence="3">Integrase DNA-binding domain-containing protein</fullName>
    </recommendedName>
</protein>
<organism evidence="4 5">
    <name type="scientific">Saccharobesus litoralis</name>
    <dbReference type="NCBI Taxonomy" id="2172099"/>
    <lineage>
        <taxon>Bacteria</taxon>
        <taxon>Pseudomonadati</taxon>
        <taxon>Pseudomonadota</taxon>
        <taxon>Gammaproteobacteria</taxon>
        <taxon>Alteromonadales</taxon>
        <taxon>Alteromonadaceae</taxon>
        <taxon>Saccharobesus</taxon>
    </lineage>
</organism>
<sequence>MNFDSTFSFTQKRINAIKADNKSRTYSDKKQPNLKLTVTEKGTKTYFARFKVSSKSHNIRVGDASSMSLDDARSRVVELLNSYRLQAHSALDSLTNNRQLRLNDIFELYKIGELDYRNTIAGRTHGLEIAYRKHVQPVLGDVLIEELSKKFVRVFFKELECKGYCIHNKCLSVLRECLCREPTASCFRCSCMHG</sequence>
<keyword evidence="2" id="KW-0229">DNA integration</keyword>
<reference evidence="4 5" key="1">
    <citation type="submission" date="2018-01" db="EMBL/GenBank/DDBJ databases">
        <title>Genome sequence of a Cantenovulum-like bacteria.</title>
        <authorList>
            <person name="Tan W.R."/>
            <person name="Lau N.-S."/>
            <person name="Go F."/>
            <person name="Amirul A.-A.A."/>
        </authorList>
    </citation>
    <scope>NUCLEOTIDE SEQUENCE [LARGE SCALE GENOMIC DNA]</scope>
    <source>
        <strain evidence="4 5">CCB-QB4</strain>
    </source>
</reference>
<feature type="domain" description="Integrase DNA-binding" evidence="3">
    <location>
        <begin position="9"/>
        <end position="81"/>
    </location>
</feature>
<dbReference type="PANTHER" id="PTHR30629">
    <property type="entry name" value="PROPHAGE INTEGRASE"/>
    <property type="match status" value="1"/>
</dbReference>
<dbReference type="InterPro" id="IPR038488">
    <property type="entry name" value="Integrase_DNA-bd_sf"/>
</dbReference>
<accession>A0A2S0VW84</accession>
<dbReference type="KEGG" id="cate:C2869_19600"/>
<gene>
    <name evidence="4" type="ORF">C2869_19600</name>
</gene>
<dbReference type="RefSeq" id="WP_108604530.1">
    <property type="nucleotide sequence ID" value="NZ_CP026604.1"/>
</dbReference>
<proteinExistence type="inferred from homology"/>
<name>A0A2S0VW84_9ALTE</name>
<dbReference type="Proteomes" id="UP000244441">
    <property type="component" value="Chromosome"/>
</dbReference>
<evidence type="ECO:0000259" key="3">
    <source>
        <dbReference type="Pfam" id="PF13356"/>
    </source>
</evidence>
<dbReference type="Pfam" id="PF13356">
    <property type="entry name" value="Arm-DNA-bind_3"/>
    <property type="match status" value="1"/>
</dbReference>
<dbReference type="AlphaFoldDB" id="A0A2S0VW84"/>